<keyword evidence="2" id="KW-0521">NADP</keyword>
<dbReference type="InterPro" id="IPR016163">
    <property type="entry name" value="Ald_DH_C"/>
</dbReference>
<feature type="domain" description="Aldehyde dehydrogenase" evidence="6">
    <location>
        <begin position="34"/>
        <end position="491"/>
    </location>
</feature>
<evidence type="ECO:0000313" key="7">
    <source>
        <dbReference type="EMBL" id="KAK5948912.1"/>
    </source>
</evidence>
<evidence type="ECO:0000313" key="8">
    <source>
        <dbReference type="Proteomes" id="UP001316803"/>
    </source>
</evidence>
<dbReference type="InterPro" id="IPR029510">
    <property type="entry name" value="Ald_DH_CS_GLU"/>
</dbReference>
<dbReference type="PANTHER" id="PTHR43353">
    <property type="entry name" value="SUCCINATE-SEMIALDEHYDE DEHYDROGENASE, MITOCHONDRIAL"/>
    <property type="match status" value="1"/>
</dbReference>
<dbReference type="Pfam" id="PF00171">
    <property type="entry name" value="Aldedh"/>
    <property type="match status" value="1"/>
</dbReference>
<keyword evidence="3 5" id="KW-0560">Oxidoreductase</keyword>
<reference evidence="7 8" key="1">
    <citation type="submission" date="2022-12" db="EMBL/GenBank/DDBJ databases">
        <title>Genomic features and morphological characterization of a novel Knufia sp. strain isolated from spacecraft assembly facility.</title>
        <authorList>
            <person name="Teixeira M."/>
            <person name="Chander A.M."/>
            <person name="Stajich J.E."/>
            <person name="Venkateswaran K."/>
        </authorList>
    </citation>
    <scope>NUCLEOTIDE SEQUENCE [LARGE SCALE GENOMIC DNA]</scope>
    <source>
        <strain evidence="7 8">FJI-L2-BK-P2</strain>
    </source>
</reference>
<proteinExistence type="inferred from homology"/>
<evidence type="ECO:0000256" key="4">
    <source>
        <dbReference type="PROSITE-ProRule" id="PRU10007"/>
    </source>
</evidence>
<dbReference type="InterPro" id="IPR015590">
    <property type="entry name" value="Aldehyde_DH_dom"/>
</dbReference>
<dbReference type="GO" id="GO:0009450">
    <property type="term" value="P:gamma-aminobutyric acid catabolic process"/>
    <property type="evidence" value="ECO:0007669"/>
    <property type="project" value="TreeGrafter"/>
</dbReference>
<evidence type="ECO:0000256" key="2">
    <source>
        <dbReference type="ARBA" id="ARBA00022857"/>
    </source>
</evidence>
<dbReference type="InterPro" id="IPR016162">
    <property type="entry name" value="Ald_DH_N"/>
</dbReference>
<dbReference type="InterPro" id="IPR016160">
    <property type="entry name" value="Ald_DH_CS_CYS"/>
</dbReference>
<dbReference type="InterPro" id="IPR016161">
    <property type="entry name" value="Ald_DH/histidinol_DH"/>
</dbReference>
<evidence type="ECO:0000256" key="3">
    <source>
        <dbReference type="ARBA" id="ARBA00023002"/>
    </source>
</evidence>
<evidence type="ECO:0000259" key="6">
    <source>
        <dbReference type="Pfam" id="PF00171"/>
    </source>
</evidence>
<accession>A0AAN8EEN9</accession>
<dbReference type="PROSITE" id="PS00070">
    <property type="entry name" value="ALDEHYDE_DEHYDR_CYS"/>
    <property type="match status" value="1"/>
</dbReference>
<keyword evidence="8" id="KW-1185">Reference proteome</keyword>
<dbReference type="EMBL" id="JAKLMC020000041">
    <property type="protein sequence ID" value="KAK5948912.1"/>
    <property type="molecule type" value="Genomic_DNA"/>
</dbReference>
<name>A0AAN8EEN9_9EURO</name>
<gene>
    <name evidence="7" type="ORF">OHC33_009998</name>
</gene>
<dbReference type="Proteomes" id="UP001316803">
    <property type="component" value="Unassembled WGS sequence"/>
</dbReference>
<dbReference type="InterPro" id="IPR050740">
    <property type="entry name" value="Aldehyde_DH_Superfamily"/>
</dbReference>
<organism evidence="7 8">
    <name type="scientific">Knufia fluminis</name>
    <dbReference type="NCBI Taxonomy" id="191047"/>
    <lineage>
        <taxon>Eukaryota</taxon>
        <taxon>Fungi</taxon>
        <taxon>Dikarya</taxon>
        <taxon>Ascomycota</taxon>
        <taxon>Pezizomycotina</taxon>
        <taxon>Eurotiomycetes</taxon>
        <taxon>Chaetothyriomycetidae</taxon>
        <taxon>Chaetothyriales</taxon>
        <taxon>Trichomeriaceae</taxon>
        <taxon>Knufia</taxon>
    </lineage>
</organism>
<sequence length="495" mass="53150">MAATNGATNGKAHAAFDSSSTVPLFLDGKQVTTSSTFDVTSPLDNKTCWKCSSATEEDVQKAIASSEKAFKTWSKTKPSTRRDIFIKAAQLLKQKEEECMLYSSTETGAAESMFRFELNLAYEGCLTLGGLIQSVQGSVPTLGEEGSSAMMLREPYGVCLGIAPWNAPHVLGMRSCLAPIAMGNTVILKGPEASPATYWNFVNILHEAGLPPGVLNTIYHRPEDAVQVTNALITSPAIKKVNFTGSTNVGAIIASLCGKNLKPCLMELGGKAPSIVCADADLDNAALQCALGAFLHAGQICMATERIIVESTVAEEFKKKLSGTMDQVFSKDQPAPVLVNAPPVKKNKELLKDALSKGARAVYGDVDAEESSNTRMRPVVIENINKEMAIYHTESFGPTVSLYVIPSDESFEEKALELANDTDYGLASAVFTEDLRKGLRLAKGIETGAVHINSMSVHDEAGLPHGGAKKSGFGRFNMQEGLNEWVRSKIVTWKD</sequence>
<comment type="caution">
    <text evidence="7">The sequence shown here is derived from an EMBL/GenBank/DDBJ whole genome shotgun (WGS) entry which is preliminary data.</text>
</comment>
<dbReference type="GO" id="GO:0004777">
    <property type="term" value="F:succinate-semialdehyde dehydrogenase (NAD+) activity"/>
    <property type="evidence" value="ECO:0007669"/>
    <property type="project" value="TreeGrafter"/>
</dbReference>
<dbReference type="PANTHER" id="PTHR43353:SF6">
    <property type="entry name" value="CYTOPLASMIC ALDEHYDE DEHYDROGENASE (EUROFUNG)"/>
    <property type="match status" value="1"/>
</dbReference>
<dbReference type="PROSITE" id="PS00687">
    <property type="entry name" value="ALDEHYDE_DEHYDR_GLU"/>
    <property type="match status" value="1"/>
</dbReference>
<dbReference type="Gene3D" id="3.40.309.10">
    <property type="entry name" value="Aldehyde Dehydrogenase, Chain A, domain 2"/>
    <property type="match status" value="1"/>
</dbReference>
<feature type="active site" evidence="4">
    <location>
        <position position="267"/>
    </location>
</feature>
<evidence type="ECO:0000256" key="5">
    <source>
        <dbReference type="RuleBase" id="RU003345"/>
    </source>
</evidence>
<dbReference type="FunFam" id="3.40.605.10:FF:000012">
    <property type="entry name" value="NAD-dependent succinate-semialdehyde dehydrogenase"/>
    <property type="match status" value="1"/>
</dbReference>
<dbReference type="AlphaFoldDB" id="A0AAN8EEN9"/>
<dbReference type="SUPFAM" id="SSF53720">
    <property type="entry name" value="ALDH-like"/>
    <property type="match status" value="1"/>
</dbReference>
<dbReference type="Gene3D" id="3.40.605.10">
    <property type="entry name" value="Aldehyde Dehydrogenase, Chain A, domain 1"/>
    <property type="match status" value="1"/>
</dbReference>
<protein>
    <recommendedName>
        <fullName evidence="6">Aldehyde dehydrogenase domain-containing protein</fullName>
    </recommendedName>
</protein>
<comment type="similarity">
    <text evidence="1 5">Belongs to the aldehyde dehydrogenase family.</text>
</comment>
<evidence type="ECO:0000256" key="1">
    <source>
        <dbReference type="ARBA" id="ARBA00009986"/>
    </source>
</evidence>
<dbReference type="CDD" id="cd07105">
    <property type="entry name" value="ALDH_SaliADH"/>
    <property type="match status" value="1"/>
</dbReference>